<dbReference type="GO" id="GO:0006508">
    <property type="term" value="P:proteolysis"/>
    <property type="evidence" value="ECO:0007669"/>
    <property type="project" value="InterPro"/>
</dbReference>
<evidence type="ECO:0000313" key="3">
    <source>
        <dbReference type="EMBL" id="SDA43877.1"/>
    </source>
</evidence>
<dbReference type="OrthoDB" id="433986at2"/>
<dbReference type="Gene3D" id="1.25.40.10">
    <property type="entry name" value="Tetratricopeptide repeat domain"/>
    <property type="match status" value="4"/>
</dbReference>
<name>A0A1G5VF72_9HYPH</name>
<dbReference type="InterPro" id="IPR029030">
    <property type="entry name" value="Caspase-like_dom_sf"/>
</dbReference>
<proteinExistence type="predicted"/>
<protein>
    <submittedName>
        <fullName evidence="3">Uncharacterized protein, contains caspase domain</fullName>
    </submittedName>
</protein>
<dbReference type="AlphaFoldDB" id="A0A1G5VF72"/>
<dbReference type="PANTHER" id="PTHR22576">
    <property type="entry name" value="MUCOSA ASSOCIATED LYMPHOID TISSUE LYMPHOMA TRANSLOCATION PROTEIN 1/PARACASPASE"/>
    <property type="match status" value="1"/>
</dbReference>
<sequence length="1006" mass="110539">MKFVETSRQHLFQQAWLTVFVAVLFCLAATTLQAAETKNLKGVALIIGQSKYEHIAALPNPANDARDMAKMLTDLGFDARSVTDRDAAKLKRDLERFTEDAEGADVAFIYYSGHGIEAGGENYLVPVDADVSSLKDADQALVPISIVMDALKKTVPVTIMLLDACRTNPFPPDAQVRRAPTASASPIGAGGLEPVRGAEALGNTPATDESLGTVVGFAAEPGRPALDGAAGKNSPYAAALLRHLAAMKGTEFGSVMRMVTEEVYLDTKAKQRPWVNESLRRLLYFGIAPPEPTGDDGLITGERRQLLLTISDLPGPKRAQVELASLQDGVPLDALYGVIKALGTEKMPEDPTDLQKLLDAQAERLKKMMSERAALRTDDPEIRRLVASADKAIGQGAIVTARKFLDEAVGRVEQTGNAVDEAEELVKQKRLADAAIYARRADASALAFDYKAAANDYAKAFSLVEKWDDKLRWNYKNQEAEALNAYGYATGDLDALQRSIDAYRIILNFIPNGEQNRDWAITRNNMAVVLQTIGERETETAHLEEAARIFRDSLVVFEREKDDLNWAAAQNNLANVLLKLGERQSDPKRLNEAVTAMRATLEKRPRDKVPLDWAASQMNLGIALYALSEREPAGEHLTQAEAAYRLALEEYTREKAPVEWAMVENNLGNTLVSLGIQLNDKAKINEAADAFRAALQVRTRETFPVSWATSRLNLGNALSGVARFDMGTGAIEEAAAAYGDALTVFTRQRFPMDWASAQNNLGSIYQTLGQRTRDPARLEESAAAFQAARRVYTRRAFPLDWAMSHYNLGNTLQLLGGLTDKPERYSDAVNAYRDALREYKRETNPRQWALSEAGLGSALHWLSMSNADPKTLADSVAARRAALEVLTLEAAPIDWANAQNGIGMSLLNLGNLERTDKYLGDAEAAFTAALKVFTRESQPMQWAFEQNNLGDIHWNRASYGGGKAEYQKAIDFFESAKQGFTEAGYTIPIPLTDQKIDLVKKQMAKK</sequence>
<dbReference type="RefSeq" id="WP_091575398.1">
    <property type="nucleotide sequence ID" value="NZ_FMXM01000002.1"/>
</dbReference>
<feature type="domain" description="Caspase family p20" evidence="2">
    <location>
        <begin position="40"/>
        <end position="119"/>
    </location>
</feature>
<dbReference type="GO" id="GO:0004197">
    <property type="term" value="F:cysteine-type endopeptidase activity"/>
    <property type="evidence" value="ECO:0007669"/>
    <property type="project" value="InterPro"/>
</dbReference>
<dbReference type="STRING" id="1165689.SAMN02927914_00547"/>
<dbReference type="InterPro" id="IPR011990">
    <property type="entry name" value="TPR-like_helical_dom_sf"/>
</dbReference>
<evidence type="ECO:0000256" key="1">
    <source>
        <dbReference type="SAM" id="SignalP"/>
    </source>
</evidence>
<dbReference type="PROSITE" id="PS50208">
    <property type="entry name" value="CASPASE_P20"/>
    <property type="match status" value="1"/>
</dbReference>
<dbReference type="SUPFAM" id="SSF52129">
    <property type="entry name" value="Caspase-like"/>
    <property type="match status" value="1"/>
</dbReference>
<dbReference type="InterPro" id="IPR011600">
    <property type="entry name" value="Pept_C14_caspase"/>
</dbReference>
<dbReference type="PANTHER" id="PTHR22576:SF37">
    <property type="entry name" value="MUCOSA-ASSOCIATED LYMPHOID TISSUE LYMPHOMA TRANSLOCATION PROTEIN 1"/>
    <property type="match status" value="1"/>
</dbReference>
<dbReference type="Pfam" id="PF00656">
    <property type="entry name" value="Peptidase_C14"/>
    <property type="match status" value="1"/>
</dbReference>
<dbReference type="SUPFAM" id="SSF48452">
    <property type="entry name" value="TPR-like"/>
    <property type="match status" value="4"/>
</dbReference>
<dbReference type="EMBL" id="FMXM01000002">
    <property type="protein sequence ID" value="SDA43877.1"/>
    <property type="molecule type" value="Genomic_DNA"/>
</dbReference>
<dbReference type="Gene3D" id="3.40.50.1460">
    <property type="match status" value="1"/>
</dbReference>
<feature type="chain" id="PRO_5011562676" evidence="1">
    <location>
        <begin position="35"/>
        <end position="1006"/>
    </location>
</feature>
<dbReference type="InterPro" id="IPR052039">
    <property type="entry name" value="Caspase-related_regulators"/>
</dbReference>
<evidence type="ECO:0000259" key="2">
    <source>
        <dbReference type="PROSITE" id="PS50208"/>
    </source>
</evidence>
<gene>
    <name evidence="3" type="ORF">SAMN02927914_00547</name>
</gene>
<evidence type="ECO:0000313" key="4">
    <source>
        <dbReference type="Proteomes" id="UP000198588"/>
    </source>
</evidence>
<accession>A0A1G5VF72</accession>
<organism evidence="3 4">
    <name type="scientific">Mesorhizobium qingshengii</name>
    <dbReference type="NCBI Taxonomy" id="1165689"/>
    <lineage>
        <taxon>Bacteria</taxon>
        <taxon>Pseudomonadati</taxon>
        <taxon>Pseudomonadota</taxon>
        <taxon>Alphaproteobacteria</taxon>
        <taxon>Hyphomicrobiales</taxon>
        <taxon>Phyllobacteriaceae</taxon>
        <taxon>Mesorhizobium</taxon>
    </lineage>
</organism>
<reference evidence="3 4" key="1">
    <citation type="submission" date="2016-10" db="EMBL/GenBank/DDBJ databases">
        <authorList>
            <person name="de Groot N.N."/>
        </authorList>
    </citation>
    <scope>NUCLEOTIDE SEQUENCE [LARGE SCALE GENOMIC DNA]</scope>
    <source>
        <strain evidence="3 4">CGMCC 1.12097</strain>
    </source>
</reference>
<dbReference type="Proteomes" id="UP000198588">
    <property type="component" value="Unassembled WGS sequence"/>
</dbReference>
<dbReference type="InterPro" id="IPR019734">
    <property type="entry name" value="TPR_rpt"/>
</dbReference>
<feature type="signal peptide" evidence="1">
    <location>
        <begin position="1"/>
        <end position="34"/>
    </location>
</feature>
<dbReference type="SMART" id="SM00028">
    <property type="entry name" value="TPR"/>
    <property type="match status" value="7"/>
</dbReference>
<keyword evidence="1" id="KW-0732">Signal</keyword>
<dbReference type="InterPro" id="IPR001309">
    <property type="entry name" value="Pept_C14_p20"/>
</dbReference>